<accession>A0AAV9Y2N9</accession>
<organism evidence="1 2">
    <name type="scientific">Cryptosporidium xiaoi</name>
    <dbReference type="NCBI Taxonomy" id="659607"/>
    <lineage>
        <taxon>Eukaryota</taxon>
        <taxon>Sar</taxon>
        <taxon>Alveolata</taxon>
        <taxon>Apicomplexa</taxon>
        <taxon>Conoidasida</taxon>
        <taxon>Coccidia</taxon>
        <taxon>Eucoccidiorida</taxon>
        <taxon>Eimeriorina</taxon>
        <taxon>Cryptosporidiidae</taxon>
        <taxon>Cryptosporidium</taxon>
    </lineage>
</organism>
<dbReference type="Proteomes" id="UP001311799">
    <property type="component" value="Unassembled WGS sequence"/>
</dbReference>
<reference evidence="1 2" key="1">
    <citation type="submission" date="2023-10" db="EMBL/GenBank/DDBJ databases">
        <title>Comparative genomics analysis reveals potential genetic determinants of host preference in Cryptosporidium xiaoi.</title>
        <authorList>
            <person name="Xiao L."/>
            <person name="Li J."/>
        </authorList>
    </citation>
    <scope>NUCLEOTIDE SEQUENCE [LARGE SCALE GENOMIC DNA]</scope>
    <source>
        <strain evidence="1 2">52996</strain>
    </source>
</reference>
<keyword evidence="2" id="KW-1185">Reference proteome</keyword>
<dbReference type="EMBL" id="JAWDEY010000002">
    <property type="protein sequence ID" value="KAK6590998.1"/>
    <property type="molecule type" value="Genomic_DNA"/>
</dbReference>
<sequence>MKRLPTMLPLKRSFDYRWLSILIIFVLVFVENDKKLGLIVTGYDLNAEPNRVYYYPIGFNLADVYTGPAVGNFLSIDSQVTNFVSPCQFMHPITLQFIGIYENSGETPIKSISCDSKSLEKSITESSKIKSDTVKIVKACSDIAQVLLDSKISYSIFNGVNNITIWLEGSKLVDIVKDLNNELQNKIPRILDRDVKYQFYHEIFTDTDNLGIQSYLFKTITFPFKISVNYEKIYPGLTSYGTDIPVIEFSANITLSHEYSAQTEAISSFWNPPNGFGGFFPMLIPNDKFANVVLSTTYTEPGKESGFVAWGSTNIAMTSPSVRIIPPSRIPQTELLCTSNYDFYYPTTEKPAESASVVKEYPKKLNAILDKSSGKNIYRNTISTQSYWNKIPFGAEWYESGFPVGSPNSQWIETQNFYGGCYFNGTFPLVPSVTNEGFGDTLCFEQANDISDQYKTAFYPPPLGRVIYGVSNYQTMTTSILQYGVERYSGLNKVFEYNSNVDYMGSYPSYHIFGASSPLQLTSPYPRLDVPFVQYSGRDLEAGDPFFNFNFQFMQDRFGHCAEANGCWQCSNPRLIPWKTDMIDQMNFTEFCSANMTKIPNYDIITFRYFTGIFGSSIDEQHESGFESCLNSEENIWTPVGKNTTNFTLAANSYKANTMFLYNTLSNDTCCSPMNTYFFYQNYYTIVTDKFQPIQLTQINPYTEPFIGGILPGIFMNREFSYSFYIDVFNDDLSDTKKEGEIWTSDSIMKLKSWLICPEIDNIDLPIYPESLKIQDIKDVDGKVGASITIPKNLFYKYYDSPTFCVVRAFVFLNEEYEKNNYQNLREVRFEEYRLESPRIYESSEGMHEYVQWILVNNGFITKDSDVIQPIQDSVTIADALYTPVDIIHEYNYTITPFLFYSIAVDSPVFTPESQIFEMVVAGQHNRFGLRLPSTHSEWYVFARSTDKWDQGCFVKCKGDMSRSPYANWCLPEFEEGVNNPFEYNLCNYTIVRTSKELSDTQIEDAIAVLTNPISYLSYVDTMSLFNAIFSLPTTNEVVWKEYFNVIYNTAIDSHTVSFNQDYPFAQPITLAAMSRIYNKYYYRERLDINTKLPFNSIERIYTVVECFLIDGIDNIVLNTTDIVGAINPLPVLTPDELQILLGIYQGVASRKSYTQGVGGSYSLVTEKTGNSFFSSTFNKVDLKNGVNVGGYKFPSIVFSDISEDDILFHRGVYYKMNKLLYNIGEANEGYKHCKKNVNTVTVIRTGNYLSNHLVINGLENIGEYPLAFSSIVLCTLEFEIWNLNNPVEFSLFAEYKEELDYSGIKCTAMQKDYLGFSSSLCKTEQVVNFETQTIEFICKCNAITYYGMEGKAVPYIESTTSKDLSPLFSRTNPNILQPFLLVSNPPMTSTCNDFLPITIQLMNLPKTIPDENFSLKFNCKLPEGSYDSLEFCTEFGKSLQNLDYTFSRLGSNVNITYFASPTFFQTINMPTNFGTWRPENMTKKTNTLSTITVYIEVRLELSKLELGNDVQDLYDFIIFDLIISGDENISLASEFGEISRIHLMNKYINIPGAYTKDKVPIPSIKYKNTPFSVPSEYSEKCSSYLEEYFSGGGANKIYFDFGEKVAIEKNTNFVPSLLESFGGCYLSVNREEYVKSEAMSCNYEKTAQLVINESQNAINQPISLMNLIFESSSSSYQSSLNNIIIHNETITPNIMARYPEIVFGNYPKMSFEIGNSKTIEQIVASKGYCNVESSNSGTICNSCRRLRSYQADFQYSNQEIRYLCAATSDEDDIETISQGLSNACTTDGFYWGQACSTQQSNATISGNTTLTEFNLVPQTARTYLVFAIGIKSHESNAIQCKTFNVILSEQKSPIQIITKNVPSTIPYTSRTYLNTAIKYVGKSDGWESVQEIKFASFLYFENTGFIRLITSPETFELSQDETEQFTDIDISITIDIINYEINPRDEKVSILLVVLKKTDEEDENNILSESNLNSLVKRSNIQNMAFSGGYVSYVWSDIPFENDYSTIKMSSSTIINPGIKQVIPLNFKLSNKIGMSDWKYSLLATAGNPGQSTSTQSTLLTYLSPNLPQYIRLPTSNENWIVHLILHNKNNDLVCGIDCSSISNIDEHLRKMFCASGNSPKCMNISFKANEDISMSLSEIQREYSSLFDYYKNEKTLTNIVDESDISMIESILTSNIRYLTTSQMIQILKIILDSDSTKRELSGGILFLNLYSVWKVFDYIRNNQEITVDELDISSLTLKQISELLLKSECGFNSNYPKIVIDILDFILERKMEIGVEDTTSLLGALSTNQWIMSNTFGDSINLNGINSKVNVASYILSEIQFSKGIELKDSKFKLPPIKFNQEGKTEVHLIKNIYYYLNENMIFDSKWSSYLLSNCFDSRYGITIIRPSLENYLNELAGLVKSTENNKSENKFKSTYQAFISRCGYEYNIYNLNNVNVEFLIAPEYTPKVVSERFVTYECASKQLEGSDSQWDTTRCTTSIYNGQIACSCDSIGEYGLKLAQKESLSEVEIVLTHNPGSIQEAVINGISYKIINGKFYYKEQVIDILVNELLIIKKNEVSSGEFSLPLEDYTEYDTVTKLTLRQEGALGEITLTSREVNIKIDGLNIISDGFIQGPYTQNSTFVVV</sequence>
<evidence type="ECO:0000313" key="2">
    <source>
        <dbReference type="Proteomes" id="UP001311799"/>
    </source>
</evidence>
<comment type="caution">
    <text evidence="1">The sequence shown here is derived from an EMBL/GenBank/DDBJ whole genome shotgun (WGS) entry which is preliminary data.</text>
</comment>
<gene>
    <name evidence="1" type="ORF">RS030_111810</name>
</gene>
<name>A0AAV9Y2N9_9CRYT</name>
<evidence type="ECO:0000313" key="1">
    <source>
        <dbReference type="EMBL" id="KAK6590998.1"/>
    </source>
</evidence>
<proteinExistence type="predicted"/>
<protein>
    <submittedName>
        <fullName evidence="1">Uncharacterized protein</fullName>
    </submittedName>
</protein>